<dbReference type="Gene3D" id="3.40.50.300">
    <property type="entry name" value="P-loop containing nucleotide triphosphate hydrolases"/>
    <property type="match status" value="1"/>
</dbReference>
<gene>
    <name evidence="8" type="ORF">H0S81_09460</name>
</gene>
<dbReference type="InterPro" id="IPR014001">
    <property type="entry name" value="Helicase_ATP-bd"/>
</dbReference>
<evidence type="ECO:0000313" key="8">
    <source>
        <dbReference type="EMBL" id="MBG0780136.1"/>
    </source>
</evidence>
<evidence type="ECO:0000256" key="4">
    <source>
        <dbReference type="ARBA" id="ARBA00022840"/>
    </source>
</evidence>
<dbReference type="InterPro" id="IPR014014">
    <property type="entry name" value="RNA_helicase_DEAD_Q_motif"/>
</dbReference>
<dbReference type="EMBL" id="JACCQK010000593">
    <property type="protein sequence ID" value="MBG0780136.1"/>
    <property type="molecule type" value="Genomic_DNA"/>
</dbReference>
<dbReference type="PROSITE" id="PS51192">
    <property type="entry name" value="HELICASE_ATP_BIND_1"/>
    <property type="match status" value="1"/>
</dbReference>
<feature type="domain" description="Helicase ATP-binding" evidence="6">
    <location>
        <begin position="32"/>
        <end position="86"/>
    </location>
</feature>
<dbReference type="GO" id="GO:0016787">
    <property type="term" value="F:hydrolase activity"/>
    <property type="evidence" value="ECO:0007669"/>
    <property type="project" value="UniProtKB-KW"/>
</dbReference>
<keyword evidence="4" id="KW-0067">ATP-binding</keyword>
<evidence type="ECO:0000259" key="7">
    <source>
        <dbReference type="PROSITE" id="PS51195"/>
    </source>
</evidence>
<dbReference type="PROSITE" id="PS51195">
    <property type="entry name" value="Q_MOTIF"/>
    <property type="match status" value="1"/>
</dbReference>
<evidence type="ECO:0000256" key="5">
    <source>
        <dbReference type="PROSITE-ProRule" id="PRU00552"/>
    </source>
</evidence>
<dbReference type="PANTHER" id="PTHR47959">
    <property type="entry name" value="ATP-DEPENDENT RNA HELICASE RHLE-RELATED"/>
    <property type="match status" value="1"/>
</dbReference>
<evidence type="ECO:0000313" key="9">
    <source>
        <dbReference type="Proteomes" id="UP000706172"/>
    </source>
</evidence>
<dbReference type="InterPro" id="IPR027417">
    <property type="entry name" value="P-loop_NTPase"/>
</dbReference>
<keyword evidence="2" id="KW-0378">Hydrolase</keyword>
<feature type="domain" description="DEAD-box RNA helicase Q" evidence="7">
    <location>
        <begin position="1"/>
        <end position="29"/>
    </location>
</feature>
<dbReference type="AlphaFoldDB" id="A0A931G865"/>
<keyword evidence="3 8" id="KW-0347">Helicase</keyword>
<dbReference type="GO" id="GO:0005524">
    <property type="term" value="F:ATP binding"/>
    <property type="evidence" value="ECO:0007669"/>
    <property type="project" value="UniProtKB-KW"/>
</dbReference>
<dbReference type="Pfam" id="PF00270">
    <property type="entry name" value="DEAD"/>
    <property type="match status" value="1"/>
</dbReference>
<comment type="caution">
    <text evidence="8">The sequence shown here is derived from an EMBL/GenBank/DDBJ whole genome shotgun (WGS) entry which is preliminary data.</text>
</comment>
<feature type="short sequence motif" description="Q motif" evidence="5">
    <location>
        <begin position="1"/>
        <end position="29"/>
    </location>
</feature>
<evidence type="ECO:0000256" key="3">
    <source>
        <dbReference type="ARBA" id="ARBA00022806"/>
    </source>
</evidence>
<protein>
    <submittedName>
        <fullName evidence="8">DEAD/DEAH box helicase</fullName>
    </submittedName>
</protein>
<evidence type="ECO:0000259" key="6">
    <source>
        <dbReference type="PROSITE" id="PS51192"/>
    </source>
</evidence>
<dbReference type="GO" id="GO:0005829">
    <property type="term" value="C:cytosol"/>
    <property type="evidence" value="ECO:0007669"/>
    <property type="project" value="TreeGrafter"/>
</dbReference>
<reference evidence="8" key="1">
    <citation type="submission" date="2020-07" db="EMBL/GenBank/DDBJ databases">
        <title>Severe corrosion of carbon steel in oil field produced water can be linked to methanogenic archaea containing a special type of NiFe hydrogenase.</title>
        <authorList>
            <person name="Lahme S."/>
            <person name="Mand J."/>
            <person name="Longwell J."/>
            <person name="Smith R."/>
            <person name="Enning D."/>
        </authorList>
    </citation>
    <scope>NUCLEOTIDE SEQUENCE</scope>
    <source>
        <strain evidence="8">MIC098Bin6</strain>
    </source>
</reference>
<keyword evidence="1" id="KW-0547">Nucleotide-binding</keyword>
<sequence>MSFQHLGLCAPLLRAVEAQGHTTPTPIQEKAIPKVLQGSDILAGAKTGTGKTAAFALPILQHLDQDKTNTRLPRALILTPTRELAA</sequence>
<evidence type="ECO:0000256" key="1">
    <source>
        <dbReference type="ARBA" id="ARBA00022741"/>
    </source>
</evidence>
<dbReference type="GO" id="GO:0003676">
    <property type="term" value="F:nucleic acid binding"/>
    <property type="evidence" value="ECO:0007669"/>
    <property type="project" value="InterPro"/>
</dbReference>
<proteinExistence type="predicted"/>
<accession>A0A931G865</accession>
<dbReference type="Proteomes" id="UP000706172">
    <property type="component" value="Unassembled WGS sequence"/>
</dbReference>
<dbReference type="SUPFAM" id="SSF52540">
    <property type="entry name" value="P-loop containing nucleoside triphosphate hydrolases"/>
    <property type="match status" value="1"/>
</dbReference>
<dbReference type="InterPro" id="IPR050079">
    <property type="entry name" value="DEAD_box_RNA_helicase"/>
</dbReference>
<name>A0A931G865_9BACT</name>
<dbReference type="InterPro" id="IPR011545">
    <property type="entry name" value="DEAD/DEAH_box_helicase_dom"/>
</dbReference>
<evidence type="ECO:0000256" key="2">
    <source>
        <dbReference type="ARBA" id="ARBA00022801"/>
    </source>
</evidence>
<feature type="non-terminal residue" evidence="8">
    <location>
        <position position="86"/>
    </location>
</feature>
<organism evidence="8 9">
    <name type="scientific">Desulfotignum balticum</name>
    <dbReference type="NCBI Taxonomy" id="115781"/>
    <lineage>
        <taxon>Bacteria</taxon>
        <taxon>Pseudomonadati</taxon>
        <taxon>Thermodesulfobacteriota</taxon>
        <taxon>Desulfobacteria</taxon>
        <taxon>Desulfobacterales</taxon>
        <taxon>Desulfobacteraceae</taxon>
        <taxon>Desulfotignum</taxon>
    </lineage>
</organism>
<dbReference type="PANTHER" id="PTHR47959:SF13">
    <property type="entry name" value="ATP-DEPENDENT RNA HELICASE RHLE"/>
    <property type="match status" value="1"/>
</dbReference>
<dbReference type="GO" id="GO:0003724">
    <property type="term" value="F:RNA helicase activity"/>
    <property type="evidence" value="ECO:0007669"/>
    <property type="project" value="InterPro"/>
</dbReference>